<dbReference type="Proteomes" id="UP000189670">
    <property type="component" value="Unassembled WGS sequence"/>
</dbReference>
<sequence length="109" mass="12246">MNLSFIWSYRANAVDRPGFCLDDISISGTISSKPVIYKPILTSPTDLLAPMHSEFSYTVSAYNTNGYPVDISLYYFPGWLKIQSSDTNNIVLNGFPDFPDIVLENLQNQ</sequence>
<proteinExistence type="predicted"/>
<reference evidence="2" key="1">
    <citation type="submission" date="2012-11" db="EMBL/GenBank/DDBJ databases">
        <authorList>
            <person name="Lucero-Rivera Y.E."/>
            <person name="Tovar-Ramirez D."/>
        </authorList>
    </citation>
    <scope>NUCLEOTIDE SEQUENCE [LARGE SCALE GENOMIC DNA]</scope>
    <source>
        <strain evidence="2">Araruama</strain>
    </source>
</reference>
<name>A0A1V1NSV0_9BACT</name>
<evidence type="ECO:0000313" key="2">
    <source>
        <dbReference type="Proteomes" id="UP000189670"/>
    </source>
</evidence>
<organism evidence="1 2">
    <name type="scientific">Candidatus Magnetoglobus multicellularis str. Araruama</name>
    <dbReference type="NCBI Taxonomy" id="890399"/>
    <lineage>
        <taxon>Bacteria</taxon>
        <taxon>Pseudomonadati</taxon>
        <taxon>Thermodesulfobacteriota</taxon>
        <taxon>Desulfobacteria</taxon>
        <taxon>Desulfobacterales</taxon>
        <taxon>Desulfobacteraceae</taxon>
        <taxon>Candidatus Magnetoglobus</taxon>
    </lineage>
</organism>
<dbReference type="AlphaFoldDB" id="A0A1V1NSV0"/>
<gene>
    <name evidence="1" type="ORF">OMM_13934</name>
</gene>
<comment type="caution">
    <text evidence="1">The sequence shown here is derived from an EMBL/GenBank/DDBJ whole genome shotgun (WGS) entry which is preliminary data.</text>
</comment>
<evidence type="ECO:0000313" key="1">
    <source>
        <dbReference type="EMBL" id="ETR65641.1"/>
    </source>
</evidence>
<accession>A0A1V1NSV0</accession>
<dbReference type="EMBL" id="ATBP01002626">
    <property type="protein sequence ID" value="ETR65641.1"/>
    <property type="molecule type" value="Genomic_DNA"/>
</dbReference>
<protein>
    <submittedName>
        <fullName evidence="1">Uncharacterized protein</fullName>
    </submittedName>
</protein>